<evidence type="ECO:0000256" key="1">
    <source>
        <dbReference type="SAM" id="MobiDB-lite"/>
    </source>
</evidence>
<dbReference type="AlphaFoldDB" id="A0A914HYW9"/>
<proteinExistence type="predicted"/>
<name>A0A914HYW9_GLORO</name>
<reference evidence="4" key="1">
    <citation type="submission" date="2022-11" db="UniProtKB">
        <authorList>
            <consortium name="WormBaseParasite"/>
        </authorList>
    </citation>
    <scope>IDENTIFICATION</scope>
</reference>
<sequence>MKRQRRAIFRHFSIQFVLAFVLMPLFAQSQRLPANYRQQPTNPSSAVGSCQNGGQFTGAYCSGERPNECGVLYQRQWTAICISGRCCTNPTKYVDDGWNRNNNGGFERGRSVCARYGGRYSRTVCKQASNCGPYDYSACISGYCCYLRNDGTKWKDSNNKRRQNQWEDTAYDEDGPFDTRRRHDGAHRPNGIASLCYRDLRFPRFMGHFCTNNRKCPPAFDQSTSKPIPIRIRCIEGTCCGESVWAPDGRDRGREMRSDDRTGRAPIGNNELIPNRLSEAFCYEGSRTDRQCLSKVDCRNEESCVNQLCCPRGSDEMNYSCGGLASNGSCGPNGQCVVGRKRLQCVSSGVCCECPAGQPQPGQCHDGYFCHNTGFCCPQCAAGGQMPFGSCNKGRCAQNFVCRPGNICCEDRFGELAIGTEESNENRRKRQRTVGGRNF</sequence>
<dbReference type="PANTHER" id="PTHR34150">
    <property type="entry name" value="PROTEIN CBG08832-RELATED"/>
    <property type="match status" value="1"/>
</dbReference>
<feature type="chain" id="PRO_5037748316" evidence="2">
    <location>
        <begin position="30"/>
        <end position="439"/>
    </location>
</feature>
<feature type="signal peptide" evidence="2">
    <location>
        <begin position="1"/>
        <end position="29"/>
    </location>
</feature>
<feature type="compositionally biased region" description="Basic and acidic residues" evidence="1">
    <location>
        <begin position="250"/>
        <end position="263"/>
    </location>
</feature>
<protein>
    <submittedName>
        <fullName evidence="4">Uncharacterized protein</fullName>
    </submittedName>
</protein>
<organism evidence="3 4">
    <name type="scientific">Globodera rostochiensis</name>
    <name type="common">Golden nematode worm</name>
    <name type="synonym">Heterodera rostochiensis</name>
    <dbReference type="NCBI Taxonomy" id="31243"/>
    <lineage>
        <taxon>Eukaryota</taxon>
        <taxon>Metazoa</taxon>
        <taxon>Ecdysozoa</taxon>
        <taxon>Nematoda</taxon>
        <taxon>Chromadorea</taxon>
        <taxon>Rhabditida</taxon>
        <taxon>Tylenchina</taxon>
        <taxon>Tylenchomorpha</taxon>
        <taxon>Tylenchoidea</taxon>
        <taxon>Heteroderidae</taxon>
        <taxon>Heteroderinae</taxon>
        <taxon>Globodera</taxon>
    </lineage>
</organism>
<feature type="region of interest" description="Disordered" evidence="1">
    <location>
        <begin position="250"/>
        <end position="270"/>
    </location>
</feature>
<evidence type="ECO:0000313" key="4">
    <source>
        <dbReference type="WBParaSite" id="Gr19_v10_g5368.t1"/>
    </source>
</evidence>
<evidence type="ECO:0000313" key="3">
    <source>
        <dbReference type="Proteomes" id="UP000887572"/>
    </source>
</evidence>
<keyword evidence="3" id="KW-1185">Reference proteome</keyword>
<evidence type="ECO:0000256" key="2">
    <source>
        <dbReference type="SAM" id="SignalP"/>
    </source>
</evidence>
<feature type="region of interest" description="Disordered" evidence="1">
    <location>
        <begin position="157"/>
        <end position="185"/>
    </location>
</feature>
<keyword evidence="2" id="KW-0732">Signal</keyword>
<dbReference type="Proteomes" id="UP000887572">
    <property type="component" value="Unplaced"/>
</dbReference>
<dbReference type="PANTHER" id="PTHR34150:SF3">
    <property type="entry name" value="CC DOMAIN-CONTAINING PROTEIN"/>
    <property type="match status" value="1"/>
</dbReference>
<accession>A0A914HYW9</accession>
<dbReference type="WBParaSite" id="Gr19_v10_g5368.t1">
    <property type="protein sequence ID" value="Gr19_v10_g5368.t1"/>
    <property type="gene ID" value="Gr19_v10_g5368"/>
</dbReference>